<name>A0A8H3ZVV9_9PEZI</name>
<keyword evidence="3" id="KW-1185">Reference proteome</keyword>
<gene>
    <name evidence="2" type="ORF">GQ607_003719</name>
</gene>
<accession>A0A8H3ZVV9</accession>
<evidence type="ECO:0000313" key="2">
    <source>
        <dbReference type="EMBL" id="KAF0329051.1"/>
    </source>
</evidence>
<reference evidence="2 3" key="1">
    <citation type="submission" date="2019-12" db="EMBL/GenBank/DDBJ databases">
        <title>A genome sequence resource for the geographically widespread anthracnose pathogen Colletotrichum asianum.</title>
        <authorList>
            <person name="Meng Y."/>
        </authorList>
    </citation>
    <scope>NUCLEOTIDE SEQUENCE [LARGE SCALE GENOMIC DNA]</scope>
    <source>
        <strain evidence="2 3">ICMP 18580</strain>
    </source>
</reference>
<comment type="caution">
    <text evidence="2">The sequence shown here is derived from an EMBL/GenBank/DDBJ whole genome shotgun (WGS) entry which is preliminary data.</text>
</comment>
<protein>
    <submittedName>
        <fullName evidence="2">Uncharacterized protein</fullName>
    </submittedName>
</protein>
<proteinExistence type="predicted"/>
<dbReference type="AlphaFoldDB" id="A0A8H3ZVV9"/>
<dbReference type="Proteomes" id="UP000434172">
    <property type="component" value="Unassembled WGS sequence"/>
</dbReference>
<organism evidence="2 3">
    <name type="scientific">Colletotrichum asianum</name>
    <dbReference type="NCBI Taxonomy" id="702518"/>
    <lineage>
        <taxon>Eukaryota</taxon>
        <taxon>Fungi</taxon>
        <taxon>Dikarya</taxon>
        <taxon>Ascomycota</taxon>
        <taxon>Pezizomycotina</taxon>
        <taxon>Sordariomycetes</taxon>
        <taxon>Hypocreomycetidae</taxon>
        <taxon>Glomerellales</taxon>
        <taxon>Glomerellaceae</taxon>
        <taxon>Colletotrichum</taxon>
        <taxon>Colletotrichum gloeosporioides species complex</taxon>
    </lineage>
</organism>
<dbReference type="EMBL" id="WOWK01000014">
    <property type="protein sequence ID" value="KAF0329051.1"/>
    <property type="molecule type" value="Genomic_DNA"/>
</dbReference>
<evidence type="ECO:0000256" key="1">
    <source>
        <dbReference type="SAM" id="MobiDB-lite"/>
    </source>
</evidence>
<feature type="region of interest" description="Disordered" evidence="1">
    <location>
        <begin position="52"/>
        <end position="103"/>
    </location>
</feature>
<feature type="compositionally biased region" description="Basic residues" evidence="1">
    <location>
        <begin position="93"/>
        <end position="103"/>
    </location>
</feature>
<feature type="compositionally biased region" description="Basic and acidic residues" evidence="1">
    <location>
        <begin position="70"/>
        <end position="86"/>
    </location>
</feature>
<sequence length="103" mass="12051">MQHSRPVRPPNPIRPKGPFRSQRPLIILSSLPEVLCWWSWWSWTEIYEYSAGRGSQSKGRGRPPVPLRADMPRPPKCHAADSDPKLRRQTAFTRHHHAQKMKH</sequence>
<feature type="region of interest" description="Disordered" evidence="1">
    <location>
        <begin position="1"/>
        <end position="20"/>
    </location>
</feature>
<evidence type="ECO:0000313" key="3">
    <source>
        <dbReference type="Proteomes" id="UP000434172"/>
    </source>
</evidence>